<dbReference type="GO" id="GO:0008270">
    <property type="term" value="F:zinc ion binding"/>
    <property type="evidence" value="ECO:0007669"/>
    <property type="project" value="UniProtKB-KW"/>
</dbReference>
<dbReference type="GO" id="GO:0003677">
    <property type="term" value="F:DNA binding"/>
    <property type="evidence" value="ECO:0007669"/>
    <property type="project" value="UniProtKB-KW"/>
</dbReference>
<evidence type="ECO:0000256" key="5">
    <source>
        <dbReference type="ARBA" id="ARBA00022771"/>
    </source>
</evidence>
<dbReference type="OrthoDB" id="510958at2759"/>
<evidence type="ECO:0000259" key="12">
    <source>
        <dbReference type="Pfam" id="PF13866"/>
    </source>
</evidence>
<dbReference type="Pfam" id="PF13867">
    <property type="entry name" value="SAP30_Sin3_bdg"/>
    <property type="match status" value="1"/>
</dbReference>
<dbReference type="PANTHER" id="PTHR13286:SF6">
    <property type="entry name" value="HISTONE DEACETYLASE COMPLEX SUBUNIT SAP30L-RELATED"/>
    <property type="match status" value="1"/>
</dbReference>
<keyword evidence="5" id="KW-0863">Zinc-finger</keyword>
<dbReference type="InterPro" id="IPR025718">
    <property type="entry name" value="SAP30_Sin3-bd"/>
</dbReference>
<feature type="domain" description="Histone deacetylase complex subunit SAP30 zinc-finger" evidence="12">
    <location>
        <begin position="112"/>
        <end position="142"/>
    </location>
</feature>
<evidence type="ECO:0000256" key="1">
    <source>
        <dbReference type="ARBA" id="ARBA00004123"/>
    </source>
</evidence>
<proteinExistence type="inferred from homology"/>
<reference evidence="14" key="1">
    <citation type="submission" date="2021-11" db="EMBL/GenBank/DDBJ databases">
        <authorList>
            <person name="Schell T."/>
        </authorList>
    </citation>
    <scope>NUCLEOTIDE SEQUENCE</scope>
    <source>
        <strain evidence="14">M5</strain>
    </source>
</reference>
<keyword evidence="15" id="KW-1185">Reference proteome</keyword>
<dbReference type="Proteomes" id="UP000789390">
    <property type="component" value="Unassembled WGS sequence"/>
</dbReference>
<evidence type="ECO:0000256" key="9">
    <source>
        <dbReference type="ARBA" id="ARBA00023163"/>
    </source>
</evidence>
<dbReference type="InterPro" id="IPR024145">
    <property type="entry name" value="His_deAcase_SAP30/SAP30L"/>
</dbReference>
<dbReference type="Pfam" id="PF13866">
    <property type="entry name" value="zf-SAP30"/>
    <property type="match status" value="2"/>
</dbReference>
<dbReference type="AlphaFoldDB" id="A0A8J2WQ22"/>
<evidence type="ECO:0000256" key="3">
    <source>
        <dbReference type="ARBA" id="ARBA00022491"/>
    </source>
</evidence>
<evidence type="ECO:0000256" key="8">
    <source>
        <dbReference type="ARBA" id="ARBA00023125"/>
    </source>
</evidence>
<evidence type="ECO:0000256" key="11">
    <source>
        <dbReference type="SAM" id="MobiDB-lite"/>
    </source>
</evidence>
<gene>
    <name evidence="14" type="ORF">DGAL_LOCUS15118</name>
</gene>
<evidence type="ECO:0000256" key="6">
    <source>
        <dbReference type="ARBA" id="ARBA00022833"/>
    </source>
</evidence>
<evidence type="ECO:0000256" key="10">
    <source>
        <dbReference type="ARBA" id="ARBA00023242"/>
    </source>
</evidence>
<protein>
    <submittedName>
        <fullName evidence="14">Uncharacterized protein</fullName>
    </submittedName>
</protein>
<evidence type="ECO:0000313" key="14">
    <source>
        <dbReference type="EMBL" id="CAH0111472.1"/>
    </source>
</evidence>
<dbReference type="EMBL" id="CAKKLH010000314">
    <property type="protein sequence ID" value="CAH0111472.1"/>
    <property type="molecule type" value="Genomic_DNA"/>
</dbReference>
<evidence type="ECO:0000256" key="4">
    <source>
        <dbReference type="ARBA" id="ARBA00022723"/>
    </source>
</evidence>
<evidence type="ECO:0000313" key="15">
    <source>
        <dbReference type="Proteomes" id="UP000789390"/>
    </source>
</evidence>
<comment type="subcellular location">
    <subcellularLocation>
        <location evidence="1">Nucleus</location>
    </subcellularLocation>
</comment>
<organism evidence="14 15">
    <name type="scientific">Daphnia galeata</name>
    <dbReference type="NCBI Taxonomy" id="27404"/>
    <lineage>
        <taxon>Eukaryota</taxon>
        <taxon>Metazoa</taxon>
        <taxon>Ecdysozoa</taxon>
        <taxon>Arthropoda</taxon>
        <taxon>Crustacea</taxon>
        <taxon>Branchiopoda</taxon>
        <taxon>Diplostraca</taxon>
        <taxon>Cladocera</taxon>
        <taxon>Anomopoda</taxon>
        <taxon>Daphniidae</taxon>
        <taxon>Daphnia</taxon>
    </lineage>
</organism>
<keyword evidence="10" id="KW-0539">Nucleus</keyword>
<sequence>MNGFSTGSGEEDSRDSKRSHDQHCCLIEFDQMIDDGERCPRMAGNASYSKRIQKTVQQRKLRLHMDSSAFTWSQIAWTFKSVGNPEHSLRFWKTKKGTTTVDVPLSVLFKIHEARHIYICDYHKSLIQSVRVRQRKRKDSEDDSNETDRDTLSLQERERDAPEVDLFQLQINTLRRYKRHYKVPTRPGLNKAQLAETLMRHFRTIPVVEKEALHSFLYTVKSNKNKLDLKPNNDNL</sequence>
<evidence type="ECO:0000256" key="7">
    <source>
        <dbReference type="ARBA" id="ARBA00023015"/>
    </source>
</evidence>
<accession>A0A8J2WQ22</accession>
<dbReference type="InterPro" id="IPR038291">
    <property type="entry name" value="SAP30_C_sf"/>
</dbReference>
<keyword evidence="4" id="KW-0479">Metal-binding</keyword>
<feature type="region of interest" description="Disordered" evidence="11">
    <location>
        <begin position="134"/>
        <end position="155"/>
    </location>
</feature>
<dbReference type="GO" id="GO:0006355">
    <property type="term" value="P:regulation of DNA-templated transcription"/>
    <property type="evidence" value="ECO:0007669"/>
    <property type="project" value="TreeGrafter"/>
</dbReference>
<keyword evidence="6" id="KW-0862">Zinc</keyword>
<keyword evidence="8" id="KW-0238">DNA-binding</keyword>
<dbReference type="PANTHER" id="PTHR13286">
    <property type="entry name" value="SAP30"/>
    <property type="match status" value="1"/>
</dbReference>
<dbReference type="Gene3D" id="3.40.1800.30">
    <property type="match status" value="2"/>
</dbReference>
<dbReference type="GO" id="GO:0000118">
    <property type="term" value="C:histone deacetylase complex"/>
    <property type="evidence" value="ECO:0007669"/>
    <property type="project" value="TreeGrafter"/>
</dbReference>
<keyword evidence="3" id="KW-0678">Repressor</keyword>
<comment type="caution">
    <text evidence="14">The sequence shown here is derived from an EMBL/GenBank/DDBJ whole genome shotgun (WGS) entry which is preliminary data.</text>
</comment>
<dbReference type="Gene3D" id="6.10.160.20">
    <property type="match status" value="1"/>
</dbReference>
<keyword evidence="7" id="KW-0805">Transcription regulation</keyword>
<dbReference type="GO" id="GO:0003712">
    <property type="term" value="F:transcription coregulator activity"/>
    <property type="evidence" value="ECO:0007669"/>
    <property type="project" value="TreeGrafter"/>
</dbReference>
<keyword evidence="9" id="KW-0804">Transcription</keyword>
<dbReference type="InterPro" id="IPR025717">
    <property type="entry name" value="SAP30_zn-finger"/>
</dbReference>
<feature type="domain" description="Histone deacetylase complex subunit SAP30 zinc-finger" evidence="12">
    <location>
        <begin position="20"/>
        <end position="69"/>
    </location>
</feature>
<name>A0A8J2WQ22_9CRUS</name>
<evidence type="ECO:0000259" key="13">
    <source>
        <dbReference type="Pfam" id="PF13867"/>
    </source>
</evidence>
<evidence type="ECO:0000256" key="2">
    <source>
        <dbReference type="ARBA" id="ARBA00006283"/>
    </source>
</evidence>
<feature type="domain" description="Histone deacetylase complex subunit SAP30 Sin3 binding" evidence="13">
    <location>
        <begin position="169"/>
        <end position="221"/>
    </location>
</feature>
<feature type="compositionally biased region" description="Basic and acidic residues" evidence="11">
    <location>
        <begin position="146"/>
        <end position="155"/>
    </location>
</feature>
<comment type="similarity">
    <text evidence="2">Belongs to the SAP30 family.</text>
</comment>